<reference evidence="1" key="1">
    <citation type="journal article" date="2020" name="Int. J. Syst. Evol. Microbiol.">
        <title>Aquipluma nitroreducens gen. nov. sp. nov., a novel facultatively anaerobic bacterium isolated from a freshwater lake.</title>
        <authorList>
            <person name="Watanabe M."/>
            <person name="Kojima H."/>
            <person name="Fukui M."/>
        </authorList>
    </citation>
    <scope>NUCLEOTIDE SEQUENCE</scope>
    <source>
        <strain evidence="1">MeG22</strain>
    </source>
</reference>
<gene>
    <name evidence="1" type="ORF">AQPE_4954</name>
</gene>
<protein>
    <submittedName>
        <fullName evidence="1">Uncharacterized protein</fullName>
    </submittedName>
</protein>
<dbReference type="Proteomes" id="UP001193389">
    <property type="component" value="Chromosome"/>
</dbReference>
<dbReference type="KEGG" id="anf:AQPE_4954"/>
<sequence>MAFSEIILVFVWESESTQEIAIVKIIVKNNNVLSRFKIEKK</sequence>
<accession>A0A5K7SGK7</accession>
<keyword evidence="2" id="KW-1185">Reference proteome</keyword>
<proteinExistence type="predicted"/>
<evidence type="ECO:0000313" key="2">
    <source>
        <dbReference type="Proteomes" id="UP001193389"/>
    </source>
</evidence>
<name>A0A5K7SGK7_9BACT</name>
<dbReference type="AlphaFoldDB" id="A0A5K7SGK7"/>
<dbReference type="EMBL" id="AP018694">
    <property type="protein sequence ID" value="BBE20760.1"/>
    <property type="molecule type" value="Genomic_DNA"/>
</dbReference>
<evidence type="ECO:0000313" key="1">
    <source>
        <dbReference type="EMBL" id="BBE20760.1"/>
    </source>
</evidence>
<organism evidence="1 2">
    <name type="scientific">Aquipluma nitroreducens</name>
    <dbReference type="NCBI Taxonomy" id="2010828"/>
    <lineage>
        <taxon>Bacteria</taxon>
        <taxon>Pseudomonadati</taxon>
        <taxon>Bacteroidota</taxon>
        <taxon>Bacteroidia</taxon>
        <taxon>Marinilabiliales</taxon>
        <taxon>Prolixibacteraceae</taxon>
        <taxon>Aquipluma</taxon>
    </lineage>
</organism>